<dbReference type="GeneID" id="108082650"/>
<evidence type="ECO:0000313" key="7">
    <source>
        <dbReference type="RefSeq" id="XP_070143644.1"/>
    </source>
</evidence>
<gene>
    <name evidence="7" type="primary">LOC108082650</name>
</gene>
<protein>
    <submittedName>
        <fullName evidence="7">Splicing factor U2AF 50 kDa subunit-like isoform X2</fullName>
    </submittedName>
</protein>
<dbReference type="Proteomes" id="UP001652661">
    <property type="component" value="Chromosome 3R"/>
</dbReference>
<feature type="domain" description="RRM" evidence="5">
    <location>
        <begin position="59"/>
        <end position="136"/>
    </location>
</feature>
<evidence type="ECO:0000313" key="6">
    <source>
        <dbReference type="Proteomes" id="UP001652661"/>
    </source>
</evidence>
<dbReference type="PROSITE" id="PS50102">
    <property type="entry name" value="RRM"/>
    <property type="match status" value="2"/>
</dbReference>
<name>A0ABM4GLQ1_DROKI</name>
<dbReference type="RefSeq" id="XP_070143644.1">
    <property type="nucleotide sequence ID" value="XM_070287543.1"/>
</dbReference>
<proteinExistence type="predicted"/>
<dbReference type="SMART" id="SM00360">
    <property type="entry name" value="RRM"/>
    <property type="match status" value="3"/>
</dbReference>
<evidence type="ECO:0000256" key="1">
    <source>
        <dbReference type="ARBA" id="ARBA00022664"/>
    </source>
</evidence>
<dbReference type="Pfam" id="PF00076">
    <property type="entry name" value="RRM_1"/>
    <property type="match status" value="2"/>
</dbReference>
<dbReference type="Gene3D" id="3.30.70.330">
    <property type="match status" value="3"/>
</dbReference>
<accession>A0ABM4GLQ1</accession>
<evidence type="ECO:0000256" key="3">
    <source>
        <dbReference type="ARBA" id="ARBA00023187"/>
    </source>
</evidence>
<evidence type="ECO:0000256" key="2">
    <source>
        <dbReference type="ARBA" id="ARBA00022884"/>
    </source>
</evidence>
<keyword evidence="3" id="KW-0508">mRNA splicing</keyword>
<keyword evidence="6" id="KW-1185">Reference proteome</keyword>
<keyword evidence="2 4" id="KW-0694">RNA-binding</keyword>
<dbReference type="PANTHER" id="PTHR23139">
    <property type="entry name" value="RNA-BINDING PROTEIN"/>
    <property type="match status" value="1"/>
</dbReference>
<organism evidence="6 7">
    <name type="scientific">Drosophila kikkawai</name>
    <name type="common">Fruit fly</name>
    <dbReference type="NCBI Taxonomy" id="30033"/>
    <lineage>
        <taxon>Eukaryota</taxon>
        <taxon>Metazoa</taxon>
        <taxon>Ecdysozoa</taxon>
        <taxon>Arthropoda</taxon>
        <taxon>Hexapoda</taxon>
        <taxon>Insecta</taxon>
        <taxon>Pterygota</taxon>
        <taxon>Neoptera</taxon>
        <taxon>Endopterygota</taxon>
        <taxon>Diptera</taxon>
        <taxon>Brachycera</taxon>
        <taxon>Muscomorpha</taxon>
        <taxon>Ephydroidea</taxon>
        <taxon>Drosophilidae</taxon>
        <taxon>Drosophila</taxon>
        <taxon>Sophophora</taxon>
    </lineage>
</organism>
<dbReference type="InterPro" id="IPR000504">
    <property type="entry name" value="RRM_dom"/>
</dbReference>
<dbReference type="SUPFAM" id="SSF54928">
    <property type="entry name" value="RNA-binding domain, RBD"/>
    <property type="match status" value="2"/>
</dbReference>
<evidence type="ECO:0000256" key="4">
    <source>
        <dbReference type="PROSITE-ProRule" id="PRU00176"/>
    </source>
</evidence>
<dbReference type="CDD" id="cd12232">
    <property type="entry name" value="RRM3_U2AF65"/>
    <property type="match status" value="1"/>
</dbReference>
<dbReference type="InterPro" id="IPR012677">
    <property type="entry name" value="Nucleotide-bd_a/b_plait_sf"/>
</dbReference>
<feature type="domain" description="RRM" evidence="5">
    <location>
        <begin position="157"/>
        <end position="235"/>
    </location>
</feature>
<keyword evidence="1" id="KW-0507">mRNA processing</keyword>
<reference evidence="7" key="1">
    <citation type="submission" date="2025-08" db="UniProtKB">
        <authorList>
            <consortium name="RefSeq"/>
        </authorList>
    </citation>
    <scope>IDENTIFICATION</scope>
    <source>
        <strain evidence="7">14028-0561.14</strain>
        <tissue evidence="7">Whole fly</tissue>
    </source>
</reference>
<sequence length="349" mass="39811">MKEKSSRRNSLTDHFSVLPYYLNSTRKPFRDEPPPVLEHFNLTEVPGQISSSVLQDEHRRLYVGNIPPNITKNMLLQFFNHQMRILNLGPILECQLFTAKRFAFLEFSSVDDTTQAMALNGINLMGKYLKIRRPDKYQRPVVIQSYTSTYVDAKSPNTIYIGALPSFISDDQVKELLLPFGKLRAFKHVKDLQTGKSKGFAFCEYEDVGVTDQVVDALNWLQLCDRKLIVQRASLGAKKAQKAAHPSLSSTEVLCLVNVVTLDELRQEKSVDILKGIREECEKFGVVRSVEMPRPIEGEDVPGCGNVFVLFDSALDCQKAKEELCKRNFNGRAVITSYFDPEKYNRREF</sequence>
<evidence type="ECO:0000259" key="5">
    <source>
        <dbReference type="PROSITE" id="PS50102"/>
    </source>
</evidence>
<dbReference type="CDD" id="cd12230">
    <property type="entry name" value="RRM1_U2AF65"/>
    <property type="match status" value="1"/>
</dbReference>
<dbReference type="InterPro" id="IPR035979">
    <property type="entry name" value="RBD_domain_sf"/>
</dbReference>
<dbReference type="CDD" id="cd12231">
    <property type="entry name" value="RRM2_U2AF65"/>
    <property type="match status" value="1"/>
</dbReference>